<accession>A0ABU1Y054</accession>
<evidence type="ECO:0000256" key="1">
    <source>
        <dbReference type="SAM" id="MobiDB-lite"/>
    </source>
</evidence>
<name>A0ABU1Y054_9GAMM</name>
<dbReference type="Gene3D" id="1.20.120.1760">
    <property type="match status" value="1"/>
</dbReference>
<dbReference type="EMBL" id="JAVDWO010000013">
    <property type="protein sequence ID" value="MDR7194233.1"/>
    <property type="molecule type" value="Genomic_DNA"/>
</dbReference>
<evidence type="ECO:0000313" key="4">
    <source>
        <dbReference type="Proteomes" id="UP001256588"/>
    </source>
</evidence>
<comment type="caution">
    <text evidence="3">The sequence shown here is derived from an EMBL/GenBank/DDBJ whole genome shotgun (WGS) entry which is preliminary data.</text>
</comment>
<gene>
    <name evidence="3" type="ORF">J2W68_002975</name>
</gene>
<dbReference type="Pfam" id="PF01066">
    <property type="entry name" value="CDP-OH_P_transf"/>
    <property type="match status" value="1"/>
</dbReference>
<feature type="transmembrane region" description="Helical" evidence="2">
    <location>
        <begin position="56"/>
        <end position="75"/>
    </location>
</feature>
<evidence type="ECO:0008006" key="5">
    <source>
        <dbReference type="Google" id="ProtNLM"/>
    </source>
</evidence>
<proteinExistence type="predicted"/>
<evidence type="ECO:0000313" key="3">
    <source>
        <dbReference type="EMBL" id="MDR7194233.1"/>
    </source>
</evidence>
<dbReference type="InterPro" id="IPR043130">
    <property type="entry name" value="CDP-OH_PTrfase_TM_dom"/>
</dbReference>
<feature type="compositionally biased region" description="Basic and acidic residues" evidence="1">
    <location>
        <begin position="190"/>
        <end position="202"/>
    </location>
</feature>
<keyword evidence="2" id="KW-0812">Transmembrane</keyword>
<evidence type="ECO:0000256" key="2">
    <source>
        <dbReference type="SAM" id="Phobius"/>
    </source>
</evidence>
<keyword evidence="2" id="KW-1133">Transmembrane helix</keyword>
<dbReference type="InterPro" id="IPR000462">
    <property type="entry name" value="CDP-OH_P_trans"/>
</dbReference>
<reference evidence="3 4" key="1">
    <citation type="submission" date="2023-07" db="EMBL/GenBank/DDBJ databases">
        <title>Sorghum-associated microbial communities from plants grown in Nebraska, USA.</title>
        <authorList>
            <person name="Schachtman D."/>
        </authorList>
    </citation>
    <scope>NUCLEOTIDE SEQUENCE [LARGE SCALE GENOMIC DNA]</scope>
    <source>
        <strain evidence="3 4">4099</strain>
    </source>
</reference>
<organism evidence="3 4">
    <name type="scientific">Luteimonas terrae</name>
    <dbReference type="NCBI Taxonomy" id="1530191"/>
    <lineage>
        <taxon>Bacteria</taxon>
        <taxon>Pseudomonadati</taxon>
        <taxon>Pseudomonadota</taxon>
        <taxon>Gammaproteobacteria</taxon>
        <taxon>Lysobacterales</taxon>
        <taxon>Lysobacteraceae</taxon>
        <taxon>Luteimonas</taxon>
    </lineage>
</organism>
<feature type="transmembrane region" description="Helical" evidence="2">
    <location>
        <begin position="21"/>
        <end position="50"/>
    </location>
</feature>
<keyword evidence="4" id="KW-1185">Reference proteome</keyword>
<sequence length="246" mass="25960">MSIYALKGRFQALLRPLVRALHGAGAGATANQITVIAAPISLLVAAIVYVRAPGLPLLYLLLPVWMLVRMGLNAIDGMLAREFKQQSRLGAYLNELCDVVADAALYLALLRVPGRAQWARGAVAGRAAVGVGQAVRPPPRGAAALAIEDRRRPGGRRRVSHAARRRTVVDHAVRAVAGGPAGAGNQPDGLLRRAGDVGDQARPRHQGLGPHDRRPGRHARPAGSGVLRRAGVLPRHPLLVGLAPRA</sequence>
<protein>
    <recommendedName>
        <fullName evidence="5">CDP-alcohol phosphatidyltransferase family protein</fullName>
    </recommendedName>
</protein>
<feature type="region of interest" description="Disordered" evidence="1">
    <location>
        <begin position="176"/>
        <end position="227"/>
    </location>
</feature>
<keyword evidence="2" id="KW-0472">Membrane</keyword>
<dbReference type="Proteomes" id="UP001256588">
    <property type="component" value="Unassembled WGS sequence"/>
</dbReference>